<name>A0A0M3IBS5_ASCLU</name>
<dbReference type="Proteomes" id="UP000036681">
    <property type="component" value="Unplaced"/>
</dbReference>
<keyword evidence="1" id="KW-1185">Reference proteome</keyword>
<dbReference type="WBParaSite" id="ALUE_0001522001-mRNA-1">
    <property type="protein sequence ID" value="ALUE_0001522001-mRNA-1"/>
    <property type="gene ID" value="ALUE_0001522001"/>
</dbReference>
<protein>
    <submittedName>
        <fullName evidence="2">Uncharacterized protein</fullName>
    </submittedName>
</protein>
<evidence type="ECO:0000313" key="1">
    <source>
        <dbReference type="Proteomes" id="UP000036681"/>
    </source>
</evidence>
<proteinExistence type="predicted"/>
<accession>A0A0M3IBS5</accession>
<organism evidence="1 2">
    <name type="scientific">Ascaris lumbricoides</name>
    <name type="common">Giant roundworm</name>
    <dbReference type="NCBI Taxonomy" id="6252"/>
    <lineage>
        <taxon>Eukaryota</taxon>
        <taxon>Metazoa</taxon>
        <taxon>Ecdysozoa</taxon>
        <taxon>Nematoda</taxon>
        <taxon>Chromadorea</taxon>
        <taxon>Rhabditida</taxon>
        <taxon>Spirurina</taxon>
        <taxon>Ascaridomorpha</taxon>
        <taxon>Ascaridoidea</taxon>
        <taxon>Ascarididae</taxon>
        <taxon>Ascaris</taxon>
    </lineage>
</organism>
<evidence type="ECO:0000313" key="2">
    <source>
        <dbReference type="WBParaSite" id="ALUE_0001522001-mRNA-1"/>
    </source>
</evidence>
<reference evidence="2" key="1">
    <citation type="submission" date="2017-02" db="UniProtKB">
        <authorList>
            <consortium name="WormBaseParasite"/>
        </authorList>
    </citation>
    <scope>IDENTIFICATION</scope>
</reference>
<sequence length="38" mass="4394">MGFEVMGRLHACIFFFAAQWDFLKDSDKGIRCILLNSI</sequence>
<dbReference type="AlphaFoldDB" id="A0A0M3IBS5"/>